<sequence>MRFWDVSKATLEVALDDKHPTEQFPNNELGYGVVETAAGNECRAVADGGDWPLSTVAGVPSVLGRL</sequence>
<dbReference type="AlphaFoldDB" id="A0A139SHS6"/>
<organism evidence="1 2">
    <name type="scientific">Ventosimonas gracilis</name>
    <dbReference type="NCBI Taxonomy" id="1680762"/>
    <lineage>
        <taxon>Bacteria</taxon>
        <taxon>Pseudomonadati</taxon>
        <taxon>Pseudomonadota</taxon>
        <taxon>Gammaproteobacteria</taxon>
        <taxon>Pseudomonadales</taxon>
        <taxon>Ventosimonadaceae</taxon>
        <taxon>Ventosimonas</taxon>
    </lineage>
</organism>
<evidence type="ECO:0000313" key="2">
    <source>
        <dbReference type="Proteomes" id="UP000072660"/>
    </source>
</evidence>
<evidence type="ECO:0000313" key="1">
    <source>
        <dbReference type="EMBL" id="KXU34099.1"/>
    </source>
</evidence>
<accession>A0A139SHS6</accession>
<reference evidence="1 2" key="1">
    <citation type="submission" date="2016-02" db="EMBL/GenBank/DDBJ databases">
        <authorList>
            <person name="Wen L."/>
            <person name="He K."/>
            <person name="Yang H."/>
        </authorList>
    </citation>
    <scope>NUCLEOTIDE SEQUENCE [LARGE SCALE GENOMIC DNA]</scope>
    <source>
        <strain evidence="1 2">CV58</strain>
    </source>
</reference>
<dbReference type="RefSeq" id="WP_153015480.1">
    <property type="nucleotide sequence ID" value="NZ_LSZO01000219.1"/>
</dbReference>
<gene>
    <name evidence="1" type="ORF">AXE65_07765</name>
</gene>
<protein>
    <submittedName>
        <fullName evidence="1">Uncharacterized protein</fullName>
    </submittedName>
</protein>
<keyword evidence="2" id="KW-1185">Reference proteome</keyword>
<proteinExistence type="predicted"/>
<name>A0A139SHS6_9GAMM</name>
<dbReference type="EMBL" id="LSZO01000219">
    <property type="protein sequence ID" value="KXU34099.1"/>
    <property type="molecule type" value="Genomic_DNA"/>
</dbReference>
<dbReference type="Proteomes" id="UP000072660">
    <property type="component" value="Unassembled WGS sequence"/>
</dbReference>
<comment type="caution">
    <text evidence="1">The sequence shown here is derived from an EMBL/GenBank/DDBJ whole genome shotgun (WGS) entry which is preliminary data.</text>
</comment>